<dbReference type="EMBL" id="JBEPLJ010000006">
    <property type="protein sequence ID" value="MET3585574.1"/>
    <property type="molecule type" value="Genomic_DNA"/>
</dbReference>
<dbReference type="EMBL" id="JBEPLJ010000025">
    <property type="protein sequence ID" value="MET3588467.1"/>
    <property type="molecule type" value="Genomic_DNA"/>
</dbReference>
<evidence type="ECO:0008006" key="4">
    <source>
        <dbReference type="Google" id="ProtNLM"/>
    </source>
</evidence>
<proteinExistence type="predicted"/>
<keyword evidence="3" id="KW-1185">Reference proteome</keyword>
<dbReference type="Proteomes" id="UP001549031">
    <property type="component" value="Unassembled WGS sequence"/>
</dbReference>
<accession>A0ABV2H4Y7</accession>
<reference evidence="1 3" key="1">
    <citation type="submission" date="2024-06" db="EMBL/GenBank/DDBJ databases">
        <title>Genomic Encyclopedia of Type Strains, Phase IV (KMG-IV): sequencing the most valuable type-strain genomes for metagenomic binning, comparative biology and taxonomic classification.</title>
        <authorList>
            <person name="Goeker M."/>
        </authorList>
    </citation>
    <scope>NUCLEOTIDE SEQUENCE [LARGE SCALE GENOMIC DNA]</scope>
    <source>
        <strain evidence="1 3">DSM 105042</strain>
    </source>
</reference>
<evidence type="ECO:0000313" key="3">
    <source>
        <dbReference type="Proteomes" id="UP001549031"/>
    </source>
</evidence>
<sequence length="31" mass="3520">MTKPVDLDLLMAKVNGCIMRLENNRRVGNAF</sequence>
<protein>
    <recommendedName>
        <fullName evidence="4">Transposase</fullName>
    </recommendedName>
</protein>
<evidence type="ECO:0000313" key="2">
    <source>
        <dbReference type="EMBL" id="MET3588467.1"/>
    </source>
</evidence>
<name>A0ABV2H4Y7_9HYPH</name>
<comment type="caution">
    <text evidence="1">The sequence shown here is derived from an EMBL/GenBank/DDBJ whole genome shotgun (WGS) entry which is preliminary data.</text>
</comment>
<evidence type="ECO:0000313" key="1">
    <source>
        <dbReference type="EMBL" id="MET3585574.1"/>
    </source>
</evidence>
<gene>
    <name evidence="1" type="ORF">ABID21_001683</name>
    <name evidence="2" type="ORF">ABID21_004603</name>
</gene>
<organism evidence="1 3">
    <name type="scientific">Pseudorhizobium tarimense</name>
    <dbReference type="NCBI Taxonomy" id="1079109"/>
    <lineage>
        <taxon>Bacteria</taxon>
        <taxon>Pseudomonadati</taxon>
        <taxon>Pseudomonadota</taxon>
        <taxon>Alphaproteobacteria</taxon>
        <taxon>Hyphomicrobiales</taxon>
        <taxon>Rhizobiaceae</taxon>
        <taxon>Rhizobium/Agrobacterium group</taxon>
        <taxon>Pseudorhizobium</taxon>
    </lineage>
</organism>